<dbReference type="GO" id="GO:0000423">
    <property type="term" value="P:mitophagy"/>
    <property type="evidence" value="ECO:0007669"/>
    <property type="project" value="TreeGrafter"/>
</dbReference>
<dbReference type="PROSITE" id="PS50135">
    <property type="entry name" value="ZF_ZZ_2"/>
    <property type="match status" value="1"/>
</dbReference>
<sequence>MICSTCEADGIVHTGHNMLRIAASLKNLIHSVSGDVHGGIKCNACGGPVRGSRYKCLQCDDFDLCSSCEAKGTEHSHHLLVRLPSRIPAVRLSPDLDGLITDETVLLAMHSIETLSLRAWIPVGTHEVQIPIASTGKGVGTTGLRIPCFFSRF</sequence>
<evidence type="ECO:0000313" key="6">
    <source>
        <dbReference type="EMBL" id="CAD7255069.1"/>
    </source>
</evidence>
<keyword evidence="3" id="KW-0862">Zinc</keyword>
<dbReference type="AlphaFoldDB" id="A0A7R9AJ10"/>
<keyword evidence="7" id="KW-1185">Reference proteome</keyword>
<keyword evidence="1" id="KW-0479">Metal-binding</keyword>
<dbReference type="GO" id="GO:0016235">
    <property type="term" value="C:aggresome"/>
    <property type="evidence" value="ECO:0007669"/>
    <property type="project" value="TreeGrafter"/>
</dbReference>
<dbReference type="InterPro" id="IPR043145">
    <property type="entry name" value="Znf_ZZ_sf"/>
</dbReference>
<evidence type="ECO:0000256" key="4">
    <source>
        <dbReference type="PROSITE-ProRule" id="PRU00228"/>
    </source>
</evidence>
<accession>A0A7R9AJ10</accession>
<evidence type="ECO:0000256" key="3">
    <source>
        <dbReference type="ARBA" id="ARBA00022833"/>
    </source>
</evidence>
<dbReference type="PROSITE" id="PS01357">
    <property type="entry name" value="ZF_ZZ_1"/>
    <property type="match status" value="1"/>
</dbReference>
<evidence type="ECO:0000259" key="5">
    <source>
        <dbReference type="PROSITE" id="PS50135"/>
    </source>
</evidence>
<dbReference type="GO" id="GO:0007032">
    <property type="term" value="P:endosome organization"/>
    <property type="evidence" value="ECO:0007669"/>
    <property type="project" value="TreeGrafter"/>
</dbReference>
<dbReference type="Pfam" id="PF00569">
    <property type="entry name" value="ZZ"/>
    <property type="match status" value="1"/>
</dbReference>
<dbReference type="OrthoDB" id="441278at2759"/>
<dbReference type="GO" id="GO:0070530">
    <property type="term" value="F:K63-linked polyubiquitin modification-dependent protein binding"/>
    <property type="evidence" value="ECO:0007669"/>
    <property type="project" value="TreeGrafter"/>
</dbReference>
<evidence type="ECO:0000256" key="1">
    <source>
        <dbReference type="ARBA" id="ARBA00022723"/>
    </source>
</evidence>
<dbReference type="Proteomes" id="UP000677054">
    <property type="component" value="Unassembled WGS sequence"/>
</dbReference>
<dbReference type="PANTHER" id="PTHR15090:SF0">
    <property type="entry name" value="SEQUESTOSOME-1"/>
    <property type="match status" value="1"/>
</dbReference>
<dbReference type="CDD" id="cd02340">
    <property type="entry name" value="ZZ_NBR1_like"/>
    <property type="match status" value="1"/>
</dbReference>
<dbReference type="GO" id="GO:0035973">
    <property type="term" value="P:aggrephagy"/>
    <property type="evidence" value="ECO:0007669"/>
    <property type="project" value="TreeGrafter"/>
</dbReference>
<feature type="domain" description="ZZ-type" evidence="5">
    <location>
        <begin position="37"/>
        <end position="88"/>
    </location>
</feature>
<evidence type="ECO:0000256" key="2">
    <source>
        <dbReference type="ARBA" id="ARBA00022771"/>
    </source>
</evidence>
<dbReference type="SUPFAM" id="SSF57850">
    <property type="entry name" value="RING/U-box"/>
    <property type="match status" value="1"/>
</dbReference>
<dbReference type="EMBL" id="CAJPEV010016713">
    <property type="protein sequence ID" value="CAG0907403.1"/>
    <property type="molecule type" value="Genomic_DNA"/>
</dbReference>
<dbReference type="InterPro" id="IPR052260">
    <property type="entry name" value="Autophagy_Rcpt_SigReg"/>
</dbReference>
<dbReference type="SMART" id="SM00291">
    <property type="entry name" value="ZnF_ZZ"/>
    <property type="match status" value="1"/>
</dbReference>
<dbReference type="Gene3D" id="3.30.60.90">
    <property type="match status" value="1"/>
</dbReference>
<dbReference type="PANTHER" id="PTHR15090">
    <property type="entry name" value="SEQUESTOSOME 1-RELATED"/>
    <property type="match status" value="1"/>
</dbReference>
<dbReference type="GO" id="GO:0044753">
    <property type="term" value="C:amphisome"/>
    <property type="evidence" value="ECO:0007669"/>
    <property type="project" value="TreeGrafter"/>
</dbReference>
<dbReference type="InterPro" id="IPR000433">
    <property type="entry name" value="Znf_ZZ"/>
</dbReference>
<proteinExistence type="predicted"/>
<gene>
    <name evidence="6" type="ORF">DSTB1V02_LOCUS14814</name>
</gene>
<name>A0A7R9AJ10_9CRUS</name>
<dbReference type="GO" id="GO:0008270">
    <property type="term" value="F:zinc ion binding"/>
    <property type="evidence" value="ECO:0007669"/>
    <property type="project" value="UniProtKB-KW"/>
</dbReference>
<keyword evidence="2 4" id="KW-0863">Zinc-finger</keyword>
<organism evidence="6">
    <name type="scientific">Darwinula stevensoni</name>
    <dbReference type="NCBI Taxonomy" id="69355"/>
    <lineage>
        <taxon>Eukaryota</taxon>
        <taxon>Metazoa</taxon>
        <taxon>Ecdysozoa</taxon>
        <taxon>Arthropoda</taxon>
        <taxon>Crustacea</taxon>
        <taxon>Oligostraca</taxon>
        <taxon>Ostracoda</taxon>
        <taxon>Podocopa</taxon>
        <taxon>Podocopida</taxon>
        <taxon>Darwinulocopina</taxon>
        <taxon>Darwinuloidea</taxon>
        <taxon>Darwinulidae</taxon>
        <taxon>Darwinula</taxon>
    </lineage>
</organism>
<protein>
    <recommendedName>
        <fullName evidence="5">ZZ-type domain-containing protein</fullName>
    </recommendedName>
</protein>
<dbReference type="GO" id="GO:0005080">
    <property type="term" value="F:protein kinase C binding"/>
    <property type="evidence" value="ECO:0007669"/>
    <property type="project" value="TreeGrafter"/>
</dbReference>
<dbReference type="EMBL" id="LR916231">
    <property type="protein sequence ID" value="CAD7255069.1"/>
    <property type="molecule type" value="Genomic_DNA"/>
</dbReference>
<evidence type="ECO:0000313" key="7">
    <source>
        <dbReference type="Proteomes" id="UP000677054"/>
    </source>
</evidence>
<reference evidence="6" key="1">
    <citation type="submission" date="2020-11" db="EMBL/GenBank/DDBJ databases">
        <authorList>
            <person name="Tran Van P."/>
        </authorList>
    </citation>
    <scope>NUCLEOTIDE SEQUENCE</scope>
</reference>